<dbReference type="Proteomes" id="UP001499878">
    <property type="component" value="Unassembled WGS sequence"/>
</dbReference>
<name>A0ABP9SZP9_9ACTN</name>
<gene>
    <name evidence="2" type="ORF">GCM10023323_08780</name>
</gene>
<sequence>MRPAQRTAPARRTATAPTPGHRLAATLIALLAVVLALVPAWPAAGAGIAVPGPAPVPAAATVPHPDSGHHADDGCATTCAAQARARHDHLGERPAPPDRLGTTTRVPGTAPAALGRTPAVPGPVPVSPGRTSHDRGRAPPVSSGT</sequence>
<dbReference type="RefSeq" id="WP_345626652.1">
    <property type="nucleotide sequence ID" value="NZ_BAABJR010000002.1"/>
</dbReference>
<comment type="caution">
    <text evidence="2">The sequence shown here is derived from an EMBL/GenBank/DDBJ whole genome shotgun (WGS) entry which is preliminary data.</text>
</comment>
<evidence type="ECO:0000256" key="1">
    <source>
        <dbReference type="SAM" id="MobiDB-lite"/>
    </source>
</evidence>
<evidence type="ECO:0008006" key="4">
    <source>
        <dbReference type="Google" id="ProtNLM"/>
    </source>
</evidence>
<proteinExistence type="predicted"/>
<accession>A0ABP9SZP9</accession>
<evidence type="ECO:0000313" key="3">
    <source>
        <dbReference type="Proteomes" id="UP001499878"/>
    </source>
</evidence>
<reference evidence="3" key="1">
    <citation type="journal article" date="2019" name="Int. J. Syst. Evol. Microbiol.">
        <title>The Global Catalogue of Microorganisms (GCM) 10K type strain sequencing project: providing services to taxonomists for standard genome sequencing and annotation.</title>
        <authorList>
            <consortium name="The Broad Institute Genomics Platform"/>
            <consortium name="The Broad Institute Genome Sequencing Center for Infectious Disease"/>
            <person name="Wu L."/>
            <person name="Ma J."/>
        </authorList>
    </citation>
    <scope>NUCLEOTIDE SEQUENCE [LARGE SCALE GENOMIC DNA]</scope>
    <source>
        <strain evidence="3">JCM 18306</strain>
    </source>
</reference>
<protein>
    <recommendedName>
        <fullName evidence="4">Secreted protein</fullName>
    </recommendedName>
</protein>
<feature type="compositionally biased region" description="Low complexity" evidence="1">
    <location>
        <begin position="46"/>
        <end position="65"/>
    </location>
</feature>
<dbReference type="EMBL" id="BAABJR010000002">
    <property type="protein sequence ID" value="GAA5204710.1"/>
    <property type="molecule type" value="Genomic_DNA"/>
</dbReference>
<feature type="region of interest" description="Disordered" evidence="1">
    <location>
        <begin position="46"/>
        <end position="145"/>
    </location>
</feature>
<keyword evidence="3" id="KW-1185">Reference proteome</keyword>
<evidence type="ECO:0000313" key="2">
    <source>
        <dbReference type="EMBL" id="GAA5204710.1"/>
    </source>
</evidence>
<organism evidence="2 3">
    <name type="scientific">Streptomyces thinghirensis</name>
    <dbReference type="NCBI Taxonomy" id="551547"/>
    <lineage>
        <taxon>Bacteria</taxon>
        <taxon>Bacillati</taxon>
        <taxon>Actinomycetota</taxon>
        <taxon>Actinomycetes</taxon>
        <taxon>Kitasatosporales</taxon>
        <taxon>Streptomycetaceae</taxon>
        <taxon>Streptomyces</taxon>
    </lineage>
</organism>